<dbReference type="RefSeq" id="XP_014149093.1">
    <property type="nucleotide sequence ID" value="XM_014293618.1"/>
</dbReference>
<accession>A0A0L0FFF4</accession>
<gene>
    <name evidence="2" type="ORF">SARC_12278</name>
</gene>
<keyword evidence="3" id="KW-1185">Reference proteome</keyword>
<proteinExistence type="predicted"/>
<feature type="transmembrane region" description="Helical" evidence="1">
    <location>
        <begin position="47"/>
        <end position="68"/>
    </location>
</feature>
<organism evidence="2 3">
    <name type="scientific">Sphaeroforma arctica JP610</name>
    <dbReference type="NCBI Taxonomy" id="667725"/>
    <lineage>
        <taxon>Eukaryota</taxon>
        <taxon>Ichthyosporea</taxon>
        <taxon>Ichthyophonida</taxon>
        <taxon>Sphaeroforma</taxon>
    </lineage>
</organism>
<dbReference type="Proteomes" id="UP000054560">
    <property type="component" value="Unassembled WGS sequence"/>
</dbReference>
<reference evidence="2 3" key="1">
    <citation type="submission" date="2011-02" db="EMBL/GenBank/DDBJ databases">
        <title>The Genome Sequence of Sphaeroforma arctica JP610.</title>
        <authorList>
            <consortium name="The Broad Institute Genome Sequencing Platform"/>
            <person name="Russ C."/>
            <person name="Cuomo C."/>
            <person name="Young S.K."/>
            <person name="Zeng Q."/>
            <person name="Gargeya S."/>
            <person name="Alvarado L."/>
            <person name="Berlin A."/>
            <person name="Chapman S.B."/>
            <person name="Chen Z."/>
            <person name="Freedman E."/>
            <person name="Gellesch M."/>
            <person name="Goldberg J."/>
            <person name="Griggs A."/>
            <person name="Gujja S."/>
            <person name="Heilman E."/>
            <person name="Heiman D."/>
            <person name="Howarth C."/>
            <person name="Mehta T."/>
            <person name="Neiman D."/>
            <person name="Pearson M."/>
            <person name="Roberts A."/>
            <person name="Saif S."/>
            <person name="Shea T."/>
            <person name="Shenoy N."/>
            <person name="Sisk P."/>
            <person name="Stolte C."/>
            <person name="Sykes S."/>
            <person name="White J."/>
            <person name="Yandava C."/>
            <person name="Burger G."/>
            <person name="Gray M.W."/>
            <person name="Holland P.W.H."/>
            <person name="King N."/>
            <person name="Lang F.B.F."/>
            <person name="Roger A.J."/>
            <person name="Ruiz-Trillo I."/>
            <person name="Haas B."/>
            <person name="Nusbaum C."/>
            <person name="Birren B."/>
        </authorList>
    </citation>
    <scope>NUCLEOTIDE SEQUENCE [LARGE SCALE GENOMIC DNA]</scope>
    <source>
        <strain evidence="2 3">JP610</strain>
    </source>
</reference>
<feature type="transmembrane region" description="Helical" evidence="1">
    <location>
        <begin position="12"/>
        <end position="35"/>
    </location>
</feature>
<dbReference type="EMBL" id="KQ243790">
    <property type="protein sequence ID" value="KNC75191.1"/>
    <property type="molecule type" value="Genomic_DNA"/>
</dbReference>
<dbReference type="AlphaFoldDB" id="A0A0L0FFF4"/>
<dbReference type="GeneID" id="25912782"/>
<name>A0A0L0FFF4_9EUKA</name>
<feature type="non-terminal residue" evidence="2">
    <location>
        <position position="1"/>
    </location>
</feature>
<evidence type="ECO:0000313" key="3">
    <source>
        <dbReference type="Proteomes" id="UP000054560"/>
    </source>
</evidence>
<evidence type="ECO:0000313" key="2">
    <source>
        <dbReference type="EMBL" id="KNC75191.1"/>
    </source>
</evidence>
<protein>
    <submittedName>
        <fullName evidence="2">Uncharacterized protein</fullName>
    </submittedName>
</protein>
<sequence length="243" mass="27513">LRNTRYAKESYLPLLYLCCYGGLSFVIVTTVLPLLDPVARPIDQFNSTIIILWGYMIEILGPTLWYTFQTHMQWKGEIADSQVPLASDDMLRDILVDPLMYPILLSCAQSQFCDENVAFLYDGYPLLAALNSRDPGTSMKESNLGWQMRDFLEVYALKGARTPVNLSSAHITKFRQLHTALVENEKDDDGPIADKFSILLAQSMREISDLITSSGVLTMYDKSPEKKTVKSEREALRRLENGT</sequence>
<keyword evidence="1" id="KW-1133">Transmembrane helix</keyword>
<keyword evidence="1" id="KW-0472">Membrane</keyword>
<keyword evidence="1" id="KW-0812">Transmembrane</keyword>
<evidence type="ECO:0000256" key="1">
    <source>
        <dbReference type="SAM" id="Phobius"/>
    </source>
</evidence>